<evidence type="ECO:0000256" key="9">
    <source>
        <dbReference type="ARBA" id="ARBA00023136"/>
    </source>
</evidence>
<dbReference type="SUPFAM" id="SSF110111">
    <property type="entry name" value="Ctag/Cox11"/>
    <property type="match status" value="1"/>
</dbReference>
<keyword evidence="7 10" id="KW-1133">Transmembrane helix</keyword>
<comment type="similarity">
    <text evidence="3">Belongs to the COX11/CtaG family.</text>
</comment>
<comment type="function">
    <text evidence="1">Exerts its effect at some terminal stage of cytochrome c oxidase synthesis, probably by being involved in the insertion of the copper B into subunit I.</text>
</comment>
<sequence length="228" mass="24844">MASDKTPARAGFLAALRADNLRMLGKLALVAGLMFGFGYALVPVYKAICTALGINVLTLAEQNAAGHRAKAPPPNSQIDRARTITVEFDANARGPWEFKPAIRSMDVHPGELVTVMYEFQNVQNRTMAAQAIPSYAPKQATAHFNKLECFCFSEYVLKPGERKQWPVVFYIDPKLPRDVRTITLSYTFFEVGGKVPAAPAGGGLQGRAPAQALSLLALASEHLDVQPW</sequence>
<name>A0A9X0XDY9_9BURK</name>
<dbReference type="Gene3D" id="2.60.370.10">
    <property type="entry name" value="Ctag/Cox11"/>
    <property type="match status" value="1"/>
</dbReference>
<keyword evidence="5 10" id="KW-0812">Transmembrane</keyword>
<dbReference type="Pfam" id="PF04442">
    <property type="entry name" value="CtaG_Cox11"/>
    <property type="match status" value="1"/>
</dbReference>
<evidence type="ECO:0000256" key="7">
    <source>
        <dbReference type="ARBA" id="ARBA00022989"/>
    </source>
</evidence>
<dbReference type="EMBL" id="JAERRA010000001">
    <property type="protein sequence ID" value="MBL0719201.1"/>
    <property type="molecule type" value="Genomic_DNA"/>
</dbReference>
<dbReference type="GO" id="GO:0005507">
    <property type="term" value="F:copper ion binding"/>
    <property type="evidence" value="ECO:0007669"/>
    <property type="project" value="InterPro"/>
</dbReference>
<dbReference type="PANTHER" id="PTHR21320">
    <property type="entry name" value="CYTOCHROME C OXIDASE ASSEMBLY PROTEIN COX11-RELATED"/>
    <property type="match status" value="1"/>
</dbReference>
<dbReference type="GO" id="GO:0005886">
    <property type="term" value="C:plasma membrane"/>
    <property type="evidence" value="ECO:0007669"/>
    <property type="project" value="UniProtKB-SubCell"/>
</dbReference>
<evidence type="ECO:0000256" key="6">
    <source>
        <dbReference type="ARBA" id="ARBA00022968"/>
    </source>
</evidence>
<keyword evidence="12" id="KW-1185">Reference proteome</keyword>
<feature type="transmembrane region" description="Helical" evidence="10">
    <location>
        <begin position="27"/>
        <end position="45"/>
    </location>
</feature>
<evidence type="ECO:0000256" key="8">
    <source>
        <dbReference type="ARBA" id="ARBA00023008"/>
    </source>
</evidence>
<keyword evidence="8" id="KW-0186">Copper</keyword>
<evidence type="ECO:0000313" key="12">
    <source>
        <dbReference type="Proteomes" id="UP000643207"/>
    </source>
</evidence>
<evidence type="ECO:0000256" key="1">
    <source>
        <dbReference type="ARBA" id="ARBA00004007"/>
    </source>
</evidence>
<comment type="subcellular location">
    <subcellularLocation>
        <location evidence="2">Cell inner membrane</location>
        <topology evidence="2">Single-pass type II membrane protein</topology>
        <orientation evidence="2">Periplasmic side</orientation>
    </subcellularLocation>
</comment>
<evidence type="ECO:0000256" key="10">
    <source>
        <dbReference type="SAM" id="Phobius"/>
    </source>
</evidence>
<gene>
    <name evidence="11" type="ORF">JI742_04790</name>
</gene>
<reference evidence="11 12" key="1">
    <citation type="submission" date="2021-01" db="EMBL/GenBank/DDBJ databases">
        <title>Piscinibacter sp. Jin2 Genome sequencing and assembly.</title>
        <authorList>
            <person name="Kim I."/>
        </authorList>
    </citation>
    <scope>NUCLEOTIDE SEQUENCE [LARGE SCALE GENOMIC DNA]</scope>
    <source>
        <strain evidence="11 12">Jin2</strain>
    </source>
</reference>
<evidence type="ECO:0000256" key="3">
    <source>
        <dbReference type="ARBA" id="ARBA00009620"/>
    </source>
</evidence>
<dbReference type="PANTHER" id="PTHR21320:SF3">
    <property type="entry name" value="CYTOCHROME C OXIDASE ASSEMBLY PROTEIN COX11, MITOCHONDRIAL-RELATED"/>
    <property type="match status" value="1"/>
</dbReference>
<comment type="caution">
    <text evidence="11">The sequence shown here is derived from an EMBL/GenBank/DDBJ whole genome shotgun (WGS) entry which is preliminary data.</text>
</comment>
<dbReference type="RefSeq" id="WP_201824420.1">
    <property type="nucleotide sequence ID" value="NZ_JAERRA010000001.1"/>
</dbReference>
<organism evidence="11 12">
    <name type="scientific">Aquariibacter lacus</name>
    <dbReference type="NCBI Taxonomy" id="2801332"/>
    <lineage>
        <taxon>Bacteria</taxon>
        <taxon>Pseudomonadati</taxon>
        <taxon>Pseudomonadota</taxon>
        <taxon>Betaproteobacteria</taxon>
        <taxon>Burkholderiales</taxon>
        <taxon>Sphaerotilaceae</taxon>
        <taxon>Aquariibacter</taxon>
    </lineage>
</organism>
<keyword evidence="6" id="KW-0735">Signal-anchor</keyword>
<dbReference type="AlphaFoldDB" id="A0A9X0XDY9"/>
<keyword evidence="9 10" id="KW-0472">Membrane</keyword>
<dbReference type="InterPro" id="IPR023471">
    <property type="entry name" value="CtaG/Cox11_dom_sf"/>
</dbReference>
<accession>A0A9X0XDY9</accession>
<dbReference type="NCBIfam" id="NF003465">
    <property type="entry name" value="PRK05089.1"/>
    <property type="match status" value="1"/>
</dbReference>
<proteinExistence type="inferred from homology"/>
<dbReference type="Proteomes" id="UP000643207">
    <property type="component" value="Unassembled WGS sequence"/>
</dbReference>
<dbReference type="InterPro" id="IPR007533">
    <property type="entry name" value="Cyt_c_oxidase_assmbl_CtaG"/>
</dbReference>
<evidence type="ECO:0000256" key="5">
    <source>
        <dbReference type="ARBA" id="ARBA00022692"/>
    </source>
</evidence>
<evidence type="ECO:0000256" key="2">
    <source>
        <dbReference type="ARBA" id="ARBA00004382"/>
    </source>
</evidence>
<evidence type="ECO:0000313" key="11">
    <source>
        <dbReference type="EMBL" id="MBL0719201.1"/>
    </source>
</evidence>
<evidence type="ECO:0000256" key="4">
    <source>
        <dbReference type="ARBA" id="ARBA00015384"/>
    </source>
</evidence>
<protein>
    <recommendedName>
        <fullName evidence="4">Cytochrome c oxidase assembly protein CtaG</fullName>
    </recommendedName>
</protein>